<feature type="transmembrane region" description="Helical" evidence="2">
    <location>
        <begin position="179"/>
        <end position="207"/>
    </location>
</feature>
<evidence type="ECO:0008006" key="5">
    <source>
        <dbReference type="Google" id="ProtNLM"/>
    </source>
</evidence>
<reference evidence="3 4" key="1">
    <citation type="submission" date="2019-01" db="EMBL/GenBank/DDBJ databases">
        <authorList>
            <person name="Ferrante I. M."/>
        </authorList>
    </citation>
    <scope>NUCLEOTIDE SEQUENCE [LARGE SCALE GENOMIC DNA]</scope>
    <source>
        <strain evidence="3 4">B856</strain>
    </source>
</reference>
<evidence type="ECO:0000256" key="2">
    <source>
        <dbReference type="SAM" id="Phobius"/>
    </source>
</evidence>
<keyword evidence="4" id="KW-1185">Reference proteome</keyword>
<feature type="compositionally biased region" description="Basic and acidic residues" evidence="1">
    <location>
        <begin position="65"/>
        <end position="83"/>
    </location>
</feature>
<accession>A0A448ZHV0</accession>
<gene>
    <name evidence="3" type="ORF">PSNMU_V1.4_AUG-EV-PASAV3_0085540</name>
</gene>
<organism evidence="3 4">
    <name type="scientific">Pseudo-nitzschia multistriata</name>
    <dbReference type="NCBI Taxonomy" id="183589"/>
    <lineage>
        <taxon>Eukaryota</taxon>
        <taxon>Sar</taxon>
        <taxon>Stramenopiles</taxon>
        <taxon>Ochrophyta</taxon>
        <taxon>Bacillariophyta</taxon>
        <taxon>Bacillariophyceae</taxon>
        <taxon>Bacillariophycidae</taxon>
        <taxon>Bacillariales</taxon>
        <taxon>Bacillariaceae</taxon>
        <taxon>Pseudo-nitzschia</taxon>
    </lineage>
</organism>
<feature type="transmembrane region" description="Helical" evidence="2">
    <location>
        <begin position="372"/>
        <end position="394"/>
    </location>
</feature>
<dbReference type="AlphaFoldDB" id="A0A448ZHV0"/>
<dbReference type="GO" id="GO:0016020">
    <property type="term" value="C:membrane"/>
    <property type="evidence" value="ECO:0007669"/>
    <property type="project" value="TreeGrafter"/>
</dbReference>
<dbReference type="EMBL" id="CAACVS010000370">
    <property type="protein sequence ID" value="VEU41624.1"/>
    <property type="molecule type" value="Genomic_DNA"/>
</dbReference>
<protein>
    <recommendedName>
        <fullName evidence="5">EamA domain-containing protein</fullName>
    </recommendedName>
</protein>
<feature type="transmembrane region" description="Helical" evidence="2">
    <location>
        <begin position="337"/>
        <end position="360"/>
    </location>
</feature>
<feature type="transmembrane region" description="Helical" evidence="2">
    <location>
        <begin position="252"/>
        <end position="276"/>
    </location>
</feature>
<dbReference type="PANTHER" id="PTHR22911:SF79">
    <property type="entry name" value="MOBA-LIKE NTP TRANSFERASE DOMAIN-CONTAINING PROTEIN"/>
    <property type="match status" value="1"/>
</dbReference>
<evidence type="ECO:0000256" key="1">
    <source>
        <dbReference type="SAM" id="MobiDB-lite"/>
    </source>
</evidence>
<dbReference type="Proteomes" id="UP000291116">
    <property type="component" value="Unassembled WGS sequence"/>
</dbReference>
<keyword evidence="2" id="KW-0472">Membrane</keyword>
<feature type="transmembrane region" description="Helical" evidence="2">
    <location>
        <begin position="219"/>
        <end position="240"/>
    </location>
</feature>
<feature type="transmembrane region" description="Helical" evidence="2">
    <location>
        <begin position="421"/>
        <end position="440"/>
    </location>
</feature>
<proteinExistence type="predicted"/>
<dbReference type="OrthoDB" id="74158at2759"/>
<feature type="region of interest" description="Disordered" evidence="1">
    <location>
        <begin position="65"/>
        <end position="87"/>
    </location>
</feature>
<name>A0A448ZHV0_9STRA</name>
<dbReference type="PANTHER" id="PTHR22911">
    <property type="entry name" value="ACYL-MALONYL CONDENSING ENZYME-RELATED"/>
    <property type="match status" value="1"/>
</dbReference>
<evidence type="ECO:0000313" key="4">
    <source>
        <dbReference type="Proteomes" id="UP000291116"/>
    </source>
</evidence>
<sequence>MPPNNKMIVIDSTHTESSPLLIKKDGNDQISIGTDKTYNSSEDFSAVGSDGFRPDPSSVVILLHRGNDNESERKDHNDGDHTKLKSNNCEEPLQKSLIEGLAEEFHDITEAALNEVYYVPDDENYMIEMGLTRNLSILHDDVVEASVLLQGSLLLTSEDNYDTEAGDDNCAERFVPGAVAAAVIVPLGAYLLLFSAIVAMSTIGPLLELQGDTTATMKVLWRMIGTSLLLAPRALIDIYRQAGVLRLTPPQWITFFLSTFWFVVMAIGFCLSLDYTSIGNAVILSNSQALMLLSGRMCTGAPVTMLEFTGAIVAFGGAVLCSRDAADTMDDDKDESIGFGTTITGDLLALASAIGGVGYVTLAKTSRAQMSLFVFMFLTMALGAVIVVLFQVAVLKEIVTWDRDVVHGVWGFLVWDRFDRLPLELVVVLICNLVGTMGYVRAMPHFDAIVICSVQLLEPTIAEFLSYFAGVGVLPGLLGWIGNAAVAGGTLVVVSESQKFHDASKKTSDVH</sequence>
<feature type="transmembrane region" description="Helical" evidence="2">
    <location>
        <begin position="297"/>
        <end position="317"/>
    </location>
</feature>
<keyword evidence="2" id="KW-0812">Transmembrane</keyword>
<evidence type="ECO:0000313" key="3">
    <source>
        <dbReference type="EMBL" id="VEU41624.1"/>
    </source>
</evidence>
<keyword evidence="2" id="KW-1133">Transmembrane helix</keyword>